<gene>
    <name evidence="12" type="ORF">B0T10DRAFT_478862</name>
</gene>
<dbReference type="AlphaFoldDB" id="A0A9P9AU12"/>
<evidence type="ECO:0000256" key="9">
    <source>
        <dbReference type="PROSITE-ProRule" id="PRU10141"/>
    </source>
</evidence>
<keyword evidence="5 12" id="KW-0418">Kinase</keyword>
<dbReference type="Pfam" id="PF00069">
    <property type="entry name" value="Pkinase"/>
    <property type="match status" value="1"/>
</dbReference>
<dbReference type="InterPro" id="IPR008271">
    <property type="entry name" value="Ser/Thr_kinase_AS"/>
</dbReference>
<dbReference type="OrthoDB" id="6513151at2759"/>
<dbReference type="Proteomes" id="UP000777438">
    <property type="component" value="Unassembled WGS sequence"/>
</dbReference>
<feature type="domain" description="Protein kinase" evidence="11">
    <location>
        <begin position="399"/>
        <end position="746"/>
    </location>
</feature>
<organism evidence="12 13">
    <name type="scientific">Thelonectria olida</name>
    <dbReference type="NCBI Taxonomy" id="1576542"/>
    <lineage>
        <taxon>Eukaryota</taxon>
        <taxon>Fungi</taxon>
        <taxon>Dikarya</taxon>
        <taxon>Ascomycota</taxon>
        <taxon>Pezizomycotina</taxon>
        <taxon>Sordariomycetes</taxon>
        <taxon>Hypocreomycetidae</taxon>
        <taxon>Hypocreales</taxon>
        <taxon>Nectriaceae</taxon>
        <taxon>Thelonectria</taxon>
    </lineage>
</organism>
<evidence type="ECO:0000256" key="6">
    <source>
        <dbReference type="ARBA" id="ARBA00022840"/>
    </source>
</evidence>
<feature type="region of interest" description="Disordered" evidence="10">
    <location>
        <begin position="111"/>
        <end position="386"/>
    </location>
</feature>
<dbReference type="EMBL" id="JAGPYM010000004">
    <property type="protein sequence ID" value="KAH6895796.1"/>
    <property type="molecule type" value="Genomic_DNA"/>
</dbReference>
<comment type="catalytic activity">
    <reaction evidence="7">
        <text>L-threonyl-[protein] + ATP = O-phospho-L-threonyl-[protein] + ADP + H(+)</text>
        <dbReference type="Rhea" id="RHEA:46608"/>
        <dbReference type="Rhea" id="RHEA-COMP:11060"/>
        <dbReference type="Rhea" id="RHEA-COMP:11605"/>
        <dbReference type="ChEBI" id="CHEBI:15378"/>
        <dbReference type="ChEBI" id="CHEBI:30013"/>
        <dbReference type="ChEBI" id="CHEBI:30616"/>
        <dbReference type="ChEBI" id="CHEBI:61977"/>
        <dbReference type="ChEBI" id="CHEBI:456216"/>
        <dbReference type="EC" id="2.7.11.1"/>
    </reaction>
</comment>
<evidence type="ECO:0000256" key="8">
    <source>
        <dbReference type="ARBA" id="ARBA00048679"/>
    </source>
</evidence>
<keyword evidence="13" id="KW-1185">Reference proteome</keyword>
<dbReference type="FunFam" id="1.10.510.10:FF:000595">
    <property type="entry name" value="Protein kinase, putative (AFU_orthologue AFUA_5G11840)"/>
    <property type="match status" value="1"/>
</dbReference>
<dbReference type="InterPro" id="IPR017441">
    <property type="entry name" value="Protein_kinase_ATP_BS"/>
</dbReference>
<name>A0A9P9AU12_9HYPO</name>
<dbReference type="InterPro" id="IPR011009">
    <property type="entry name" value="Kinase-like_dom_sf"/>
</dbReference>
<dbReference type="PANTHER" id="PTHR24343">
    <property type="entry name" value="SERINE/THREONINE KINASE"/>
    <property type="match status" value="1"/>
</dbReference>
<evidence type="ECO:0000256" key="4">
    <source>
        <dbReference type="ARBA" id="ARBA00022741"/>
    </source>
</evidence>
<dbReference type="PANTHER" id="PTHR24343:SF137">
    <property type="entry name" value="SERINE_THREONINE-PROTEIN KINASE HRK1"/>
    <property type="match status" value="1"/>
</dbReference>
<proteinExistence type="predicted"/>
<dbReference type="PROSITE" id="PS00108">
    <property type="entry name" value="PROTEIN_KINASE_ST"/>
    <property type="match status" value="1"/>
</dbReference>
<evidence type="ECO:0000256" key="10">
    <source>
        <dbReference type="SAM" id="MobiDB-lite"/>
    </source>
</evidence>
<evidence type="ECO:0000313" key="13">
    <source>
        <dbReference type="Proteomes" id="UP000777438"/>
    </source>
</evidence>
<sequence length="782" mass="85310">MAAPTSSGEHPPVQDVSASESTEKLAETSTAVEKPNDDTSGVRFSSAVEEIAPAVSAATMVNELSHEPAQRDQTSPFTEVAADQLHAFTKSLHGRSLQELRMNTCQFEAFSLPPSRVPSNEDESGPSSRLTTPTSANFQSPHGSPRLSALASPPLTPAGSGQASIDKVAKDGAGAAPEPPTITPQPSSSQDKPSPVPERRPSAPRATSSDHAVRRAASAEEQQKSHRRGLFGVGPGSVPASRESSPSRSSASNYYSKPVTPGGDLNDPYAKGRRPAPATVATKHSIDPRFIFTRKKKHSSPHSSKASLSDKRGSTFFGSAKNSVDDLSHNDSASTSHGHPGPHGSMADLKRFFRKPHGHHHKKRESSPAPPSGTRTPPSSRSVQQLPFADDHGLSSRYGKLGKFLGSGAGGSVRLMKRKDDGTVFAVKEFRARHTYESEKEYNKKVTAEFCVGSTLHHGNIIETLDILQEKGRWYEVMEYAPFDLFAIVMTGRMTREEITCCFLQILNGVTYLHSVGLAHRDLKLDNVVVSDKGIMKIIDFGSAHVFKYPFETETVPAKGIVGSDPYLAPEVYDRKDYDAVAVDIWSLAIIFCCMTLRRFPWKVPRMTDNSFKLFAAAPTPGHDPKKLIIPTSKSTNDLANTTPREFLPEDSGKDRHNHRHDNHAKQDNKADHKEEGTANKPPPAGASQTSNSTTGTSGEKKETIKGPWRILRLLPRESRHIISRMLDLNEETRAKMDEILQEPWIADTVICQQLDHGEVVPAEDHTHTLEPPANQQPPTKS</sequence>
<comment type="caution">
    <text evidence="12">The sequence shown here is derived from an EMBL/GenBank/DDBJ whole genome shotgun (WGS) entry which is preliminary data.</text>
</comment>
<comment type="catalytic activity">
    <reaction evidence="8">
        <text>L-seryl-[protein] + ATP = O-phospho-L-seryl-[protein] + ADP + H(+)</text>
        <dbReference type="Rhea" id="RHEA:17989"/>
        <dbReference type="Rhea" id="RHEA-COMP:9863"/>
        <dbReference type="Rhea" id="RHEA-COMP:11604"/>
        <dbReference type="ChEBI" id="CHEBI:15378"/>
        <dbReference type="ChEBI" id="CHEBI:29999"/>
        <dbReference type="ChEBI" id="CHEBI:30616"/>
        <dbReference type="ChEBI" id="CHEBI:83421"/>
        <dbReference type="ChEBI" id="CHEBI:456216"/>
        <dbReference type="EC" id="2.7.11.1"/>
    </reaction>
</comment>
<feature type="compositionally biased region" description="Polar residues" evidence="10">
    <location>
        <begin position="125"/>
        <end position="142"/>
    </location>
</feature>
<reference evidence="12 13" key="1">
    <citation type="journal article" date="2021" name="Nat. Commun.">
        <title>Genetic determinants of endophytism in the Arabidopsis root mycobiome.</title>
        <authorList>
            <person name="Mesny F."/>
            <person name="Miyauchi S."/>
            <person name="Thiergart T."/>
            <person name="Pickel B."/>
            <person name="Atanasova L."/>
            <person name="Karlsson M."/>
            <person name="Huettel B."/>
            <person name="Barry K.W."/>
            <person name="Haridas S."/>
            <person name="Chen C."/>
            <person name="Bauer D."/>
            <person name="Andreopoulos W."/>
            <person name="Pangilinan J."/>
            <person name="LaButti K."/>
            <person name="Riley R."/>
            <person name="Lipzen A."/>
            <person name="Clum A."/>
            <person name="Drula E."/>
            <person name="Henrissat B."/>
            <person name="Kohler A."/>
            <person name="Grigoriev I.V."/>
            <person name="Martin F.M."/>
            <person name="Hacquard S."/>
        </authorList>
    </citation>
    <scope>NUCLEOTIDE SEQUENCE [LARGE SCALE GENOMIC DNA]</scope>
    <source>
        <strain evidence="12 13">MPI-CAGE-CH-0241</strain>
    </source>
</reference>
<dbReference type="GO" id="GO:0004674">
    <property type="term" value="F:protein serine/threonine kinase activity"/>
    <property type="evidence" value="ECO:0007669"/>
    <property type="project" value="UniProtKB-KW"/>
</dbReference>
<feature type="region of interest" description="Disordered" evidence="10">
    <location>
        <begin position="1"/>
        <end position="42"/>
    </location>
</feature>
<feature type="region of interest" description="Disordered" evidence="10">
    <location>
        <begin position="625"/>
        <end position="705"/>
    </location>
</feature>
<dbReference type="PROSITE" id="PS50011">
    <property type="entry name" value="PROTEIN_KINASE_DOM"/>
    <property type="match status" value="1"/>
</dbReference>
<evidence type="ECO:0000256" key="2">
    <source>
        <dbReference type="ARBA" id="ARBA00022527"/>
    </source>
</evidence>
<dbReference type="Gene3D" id="1.10.510.10">
    <property type="entry name" value="Transferase(Phosphotransferase) domain 1"/>
    <property type="match status" value="1"/>
</dbReference>
<dbReference type="Gene3D" id="3.30.200.20">
    <property type="entry name" value="Phosphorylase Kinase, domain 1"/>
    <property type="match status" value="1"/>
</dbReference>
<keyword evidence="6 9" id="KW-0067">ATP-binding</keyword>
<feature type="compositionally biased region" description="Basic residues" evidence="10">
    <location>
        <begin position="352"/>
        <end position="364"/>
    </location>
</feature>
<dbReference type="PROSITE" id="PS00107">
    <property type="entry name" value="PROTEIN_KINASE_ATP"/>
    <property type="match status" value="1"/>
</dbReference>
<evidence type="ECO:0000313" key="12">
    <source>
        <dbReference type="EMBL" id="KAH6895796.1"/>
    </source>
</evidence>
<feature type="compositionally biased region" description="Low complexity" evidence="10">
    <location>
        <begin position="372"/>
        <end position="382"/>
    </location>
</feature>
<evidence type="ECO:0000259" key="11">
    <source>
        <dbReference type="PROSITE" id="PS50011"/>
    </source>
</evidence>
<feature type="binding site" evidence="9">
    <location>
        <position position="428"/>
    </location>
    <ligand>
        <name>ATP</name>
        <dbReference type="ChEBI" id="CHEBI:30616"/>
    </ligand>
</feature>
<feature type="compositionally biased region" description="Basic and acidic residues" evidence="10">
    <location>
        <begin position="664"/>
        <end position="678"/>
    </location>
</feature>
<evidence type="ECO:0000256" key="3">
    <source>
        <dbReference type="ARBA" id="ARBA00022679"/>
    </source>
</evidence>
<feature type="compositionally biased region" description="Low complexity" evidence="10">
    <location>
        <begin position="686"/>
        <end position="698"/>
    </location>
</feature>
<feature type="compositionally biased region" description="Low complexity" evidence="10">
    <location>
        <begin position="184"/>
        <end position="193"/>
    </location>
</feature>
<evidence type="ECO:0000256" key="5">
    <source>
        <dbReference type="ARBA" id="ARBA00022777"/>
    </source>
</evidence>
<dbReference type="InterPro" id="IPR000719">
    <property type="entry name" value="Prot_kinase_dom"/>
</dbReference>
<feature type="compositionally biased region" description="Low complexity" evidence="10">
    <location>
        <begin position="237"/>
        <end position="256"/>
    </location>
</feature>
<protein>
    <recommendedName>
        <fullName evidence="1">non-specific serine/threonine protein kinase</fullName>
        <ecNumber evidence="1">2.7.11.1</ecNumber>
    </recommendedName>
</protein>
<dbReference type="GO" id="GO:0005524">
    <property type="term" value="F:ATP binding"/>
    <property type="evidence" value="ECO:0007669"/>
    <property type="project" value="UniProtKB-UniRule"/>
</dbReference>
<dbReference type="EC" id="2.7.11.1" evidence="1"/>
<accession>A0A9P9AU12</accession>
<dbReference type="SMART" id="SM00220">
    <property type="entry name" value="S_TKc"/>
    <property type="match status" value="1"/>
</dbReference>
<keyword evidence="2" id="KW-0723">Serine/threonine-protein kinase</keyword>
<evidence type="ECO:0000256" key="7">
    <source>
        <dbReference type="ARBA" id="ARBA00047899"/>
    </source>
</evidence>
<dbReference type="GO" id="GO:0005829">
    <property type="term" value="C:cytosol"/>
    <property type="evidence" value="ECO:0007669"/>
    <property type="project" value="TreeGrafter"/>
</dbReference>
<dbReference type="SUPFAM" id="SSF56112">
    <property type="entry name" value="Protein kinase-like (PK-like)"/>
    <property type="match status" value="1"/>
</dbReference>
<feature type="compositionally biased region" description="Basic and acidic residues" evidence="10">
    <location>
        <begin position="211"/>
        <end position="224"/>
    </location>
</feature>
<keyword evidence="3" id="KW-0808">Transferase</keyword>
<keyword evidence="4 9" id="KW-0547">Nucleotide-binding</keyword>
<evidence type="ECO:0000256" key="1">
    <source>
        <dbReference type="ARBA" id="ARBA00012513"/>
    </source>
</evidence>
<feature type="compositionally biased region" description="Polar residues" evidence="10">
    <location>
        <begin position="632"/>
        <end position="644"/>
    </location>
</feature>